<protein>
    <recommendedName>
        <fullName evidence="3">ATP-grasp domain-containing protein</fullName>
    </recommendedName>
</protein>
<organism evidence="1 2">
    <name type="scientific">Paenibacillus sepulcri</name>
    <dbReference type="NCBI Taxonomy" id="359917"/>
    <lineage>
        <taxon>Bacteria</taxon>
        <taxon>Bacillati</taxon>
        <taxon>Bacillota</taxon>
        <taxon>Bacilli</taxon>
        <taxon>Bacillales</taxon>
        <taxon>Paenibacillaceae</taxon>
        <taxon>Paenibacillus</taxon>
    </lineage>
</organism>
<evidence type="ECO:0008006" key="3">
    <source>
        <dbReference type="Google" id="ProtNLM"/>
    </source>
</evidence>
<reference evidence="1 2" key="1">
    <citation type="submission" date="2021-07" db="EMBL/GenBank/DDBJ databases">
        <title>Paenibacillus radiodurans sp. nov., isolated from the southeastern edge of Tengger Desert.</title>
        <authorList>
            <person name="Zhang G."/>
        </authorList>
    </citation>
    <scope>NUCLEOTIDE SEQUENCE [LARGE SCALE GENOMIC DNA]</scope>
    <source>
        <strain evidence="1 2">CCM 7311</strain>
    </source>
</reference>
<name>A0ABS7CHC6_9BACL</name>
<gene>
    <name evidence="1" type="ORF">K0U00_40410</name>
</gene>
<evidence type="ECO:0000313" key="1">
    <source>
        <dbReference type="EMBL" id="MBW7460345.1"/>
    </source>
</evidence>
<evidence type="ECO:0000313" key="2">
    <source>
        <dbReference type="Proteomes" id="UP001519887"/>
    </source>
</evidence>
<feature type="non-terminal residue" evidence="1">
    <location>
        <position position="1"/>
    </location>
</feature>
<sequence>AACHCVARVSRTPITNLHLRSKRMSPEDMGLSEATLAAVRECAESALAAFSGSSVAGVDVVIGSGSMKPHVVDVNPFGDLLYNVLYQGVDPYEWEMRHLELSFAPLIAANSGKAARARSGVVQI</sequence>
<dbReference type="EMBL" id="JAHZIK010002169">
    <property type="protein sequence ID" value="MBW7460345.1"/>
    <property type="molecule type" value="Genomic_DNA"/>
</dbReference>
<accession>A0ABS7CHC6</accession>
<comment type="caution">
    <text evidence="1">The sequence shown here is derived from an EMBL/GenBank/DDBJ whole genome shotgun (WGS) entry which is preliminary data.</text>
</comment>
<dbReference type="Proteomes" id="UP001519887">
    <property type="component" value="Unassembled WGS sequence"/>
</dbReference>
<proteinExistence type="predicted"/>
<keyword evidence="2" id="KW-1185">Reference proteome</keyword>